<reference evidence="2 3" key="1">
    <citation type="submission" date="2019-06" db="EMBL/GenBank/DDBJ databases">
        <title>Genomic Encyclopedia of Type Strains, Phase IV (KMG-V): Genome sequencing to study the core and pangenomes of soil and plant-associated prokaryotes.</title>
        <authorList>
            <person name="Whitman W."/>
        </authorList>
    </citation>
    <scope>NUCLEOTIDE SEQUENCE [LARGE SCALE GENOMIC DNA]</scope>
    <source>
        <strain evidence="2 3">BR 10556</strain>
    </source>
</reference>
<evidence type="ECO:0000313" key="2">
    <source>
        <dbReference type="EMBL" id="TWB65751.1"/>
    </source>
</evidence>
<dbReference type="EMBL" id="VITW01000026">
    <property type="protein sequence ID" value="TWB65751.1"/>
    <property type="molecule type" value="Genomic_DNA"/>
</dbReference>
<dbReference type="STRING" id="1399419.A5906_24670"/>
<dbReference type="InterPro" id="IPR051396">
    <property type="entry name" value="Bact_Antivir_Def_Nuclease"/>
</dbReference>
<feature type="domain" description="Endonuclease GajA/Old nuclease/RecF-like AAA" evidence="1">
    <location>
        <begin position="1"/>
        <end position="83"/>
    </location>
</feature>
<name>A0A560J3V9_9BRAD</name>
<dbReference type="PANTHER" id="PTHR43581">
    <property type="entry name" value="ATP/GTP PHOSPHATASE"/>
    <property type="match status" value="1"/>
</dbReference>
<dbReference type="AlphaFoldDB" id="A0A560J3V9"/>
<evidence type="ECO:0000313" key="3">
    <source>
        <dbReference type="Proteomes" id="UP000315914"/>
    </source>
</evidence>
<accession>A0A560J3V9</accession>
<proteinExistence type="predicted"/>
<dbReference type="InterPro" id="IPR027417">
    <property type="entry name" value="P-loop_NTPase"/>
</dbReference>
<dbReference type="RefSeq" id="WP_136615012.1">
    <property type="nucleotide sequence ID" value="NZ_LWIG01000005.1"/>
</dbReference>
<dbReference type="Proteomes" id="UP000315914">
    <property type="component" value="Unassembled WGS sequence"/>
</dbReference>
<protein>
    <submittedName>
        <fullName evidence="2">AAA ATPase-like protein</fullName>
    </submittedName>
</protein>
<keyword evidence="3" id="KW-1185">Reference proteome</keyword>
<dbReference type="Pfam" id="PF13175">
    <property type="entry name" value="AAA_15"/>
    <property type="match status" value="1"/>
</dbReference>
<comment type="caution">
    <text evidence="2">The sequence shown here is derived from an EMBL/GenBank/DDBJ whole genome shotgun (WGS) entry which is preliminary data.</text>
</comment>
<dbReference type="PANTHER" id="PTHR43581:SF4">
    <property type="entry name" value="ATP_GTP PHOSPHATASE"/>
    <property type="match status" value="1"/>
</dbReference>
<dbReference type="Gene3D" id="3.40.50.300">
    <property type="entry name" value="P-loop containing nucleotide triphosphate hydrolases"/>
    <property type="match status" value="1"/>
</dbReference>
<evidence type="ECO:0000259" key="1">
    <source>
        <dbReference type="Pfam" id="PF13175"/>
    </source>
</evidence>
<sequence length="133" mass="15028">MKIKSIAIKNFRPLKDVVVDFDDYTAFVGPNGAGESTVLCALNIFFRQTEEAPTNLIELDLEDFHNGNIKDPIEITLTFHDLEPEAQAEFAEYFRSGILVVSAIAQFNESTRKAPVRQFVKRSAMKEFGELIQ</sequence>
<dbReference type="OrthoDB" id="3322489at2"/>
<organism evidence="2 3">
    <name type="scientific">Bradyrhizobium sacchari</name>
    <dbReference type="NCBI Taxonomy" id="1399419"/>
    <lineage>
        <taxon>Bacteria</taxon>
        <taxon>Pseudomonadati</taxon>
        <taxon>Pseudomonadota</taxon>
        <taxon>Alphaproteobacteria</taxon>
        <taxon>Hyphomicrobiales</taxon>
        <taxon>Nitrobacteraceae</taxon>
        <taxon>Bradyrhizobium</taxon>
    </lineage>
</organism>
<gene>
    <name evidence="2" type="ORF">FBZ95_1262</name>
</gene>
<dbReference type="InterPro" id="IPR041685">
    <property type="entry name" value="AAA_GajA/Old/RecF-like"/>
</dbReference>
<dbReference type="SUPFAM" id="SSF52540">
    <property type="entry name" value="P-loop containing nucleoside triphosphate hydrolases"/>
    <property type="match status" value="1"/>
</dbReference>